<proteinExistence type="predicted"/>
<dbReference type="AlphaFoldDB" id="A0A382KU77"/>
<dbReference type="PANTHER" id="PTHR43737">
    <property type="entry name" value="BLL7424 PROTEIN"/>
    <property type="match status" value="1"/>
</dbReference>
<protein>
    <submittedName>
        <fullName evidence="1">Uncharacterized protein</fullName>
    </submittedName>
</protein>
<sequence>MVAGMARGASPLAVRAPHFAPRAKRIIFLFMAGGPSQGDLFAPKDYITQNHGKPIASPVGDDGQLRVGVAKFLPMAPVAPVRPRGQSGLMLSDLLPNMAGVADELCMLRAMVSDNKAHAPAALQFHTGHIAEARPSMGSWISYGLGTENENLPSFITIHPPGDVRTYSASFLPAMHQGTPLRVPGNDREPAIKNLRDPDAKPSAQRRRLNFLQGMNQRLLKRVKTDAQMEGIIQSFELAFRMQAETPGLVDLSGESNETQEMYGIGDSKTDRNGRACLMARRLSEAGVRFVQVTIDGWDHHGDIRTALPNSAGGADKPIAGLIRELKRRGLL</sequence>
<dbReference type="InterPro" id="IPR010869">
    <property type="entry name" value="DUF1501"/>
</dbReference>
<dbReference type="EMBL" id="UINC01082928">
    <property type="protein sequence ID" value="SVC28138.1"/>
    <property type="molecule type" value="Genomic_DNA"/>
</dbReference>
<accession>A0A382KU77</accession>
<name>A0A382KU77_9ZZZZ</name>
<reference evidence="1" key="1">
    <citation type="submission" date="2018-05" db="EMBL/GenBank/DDBJ databases">
        <authorList>
            <person name="Lanie J.A."/>
            <person name="Ng W.-L."/>
            <person name="Kazmierczak K.M."/>
            <person name="Andrzejewski T.M."/>
            <person name="Davidsen T.M."/>
            <person name="Wayne K.J."/>
            <person name="Tettelin H."/>
            <person name="Glass J.I."/>
            <person name="Rusch D."/>
            <person name="Podicherti R."/>
            <person name="Tsui H.-C.T."/>
            <person name="Winkler M.E."/>
        </authorList>
    </citation>
    <scope>NUCLEOTIDE SEQUENCE</scope>
</reference>
<gene>
    <name evidence="1" type="ORF">METZ01_LOCUS280992</name>
</gene>
<dbReference type="PANTHER" id="PTHR43737:SF1">
    <property type="entry name" value="DUF1501 DOMAIN-CONTAINING PROTEIN"/>
    <property type="match status" value="1"/>
</dbReference>
<feature type="non-terminal residue" evidence="1">
    <location>
        <position position="332"/>
    </location>
</feature>
<organism evidence="1">
    <name type="scientific">marine metagenome</name>
    <dbReference type="NCBI Taxonomy" id="408172"/>
    <lineage>
        <taxon>unclassified sequences</taxon>
        <taxon>metagenomes</taxon>
        <taxon>ecological metagenomes</taxon>
    </lineage>
</organism>
<dbReference type="Pfam" id="PF07394">
    <property type="entry name" value="DUF1501"/>
    <property type="match status" value="1"/>
</dbReference>
<evidence type="ECO:0000313" key="1">
    <source>
        <dbReference type="EMBL" id="SVC28138.1"/>
    </source>
</evidence>